<feature type="region of interest" description="Disordered" evidence="8">
    <location>
        <begin position="838"/>
        <end position="873"/>
    </location>
</feature>
<evidence type="ECO:0000256" key="5">
    <source>
        <dbReference type="ARBA" id="ARBA00023069"/>
    </source>
</evidence>
<dbReference type="PANTHER" id="PTHR42535:SF2">
    <property type="entry name" value="CHROMOSOME UNDETERMINED SCAFFOLD_146, WHOLE GENOME SHOTGUN SEQUENCE"/>
    <property type="match status" value="1"/>
</dbReference>
<evidence type="ECO:0000256" key="1">
    <source>
        <dbReference type="ARBA" id="ARBA00004138"/>
    </source>
</evidence>
<reference evidence="10 11" key="1">
    <citation type="submission" date="2019-07" db="EMBL/GenBank/DDBJ databases">
        <title>Novel species of Flavobacterium.</title>
        <authorList>
            <person name="Liu Q."/>
            <person name="Xin Y.-H."/>
        </authorList>
    </citation>
    <scope>NUCLEOTIDE SEQUENCE [LARGE SCALE GENOMIC DNA]</scope>
    <source>
        <strain evidence="10 11">LB3P56</strain>
    </source>
</reference>
<comment type="subcellular location">
    <subcellularLocation>
        <location evidence="1">Cell projection</location>
        <location evidence="1">Cilium</location>
    </subcellularLocation>
    <subcellularLocation>
        <location evidence="2">Cytoplasm</location>
    </subcellularLocation>
</comment>
<dbReference type="GO" id="GO:0016020">
    <property type="term" value="C:membrane"/>
    <property type="evidence" value="ECO:0007669"/>
    <property type="project" value="InterPro"/>
</dbReference>
<dbReference type="EMBL" id="VJZR01000002">
    <property type="protein sequence ID" value="TRX22981.1"/>
    <property type="molecule type" value="Genomic_DNA"/>
</dbReference>
<protein>
    <submittedName>
        <fullName evidence="10">Choice-of-anchor D domain-containing protein</fullName>
    </submittedName>
</protein>
<dbReference type="PROSITE" id="PS50194">
    <property type="entry name" value="FILAMIN_REPEAT"/>
    <property type="match status" value="1"/>
</dbReference>
<dbReference type="InterPro" id="IPR053879">
    <property type="entry name" value="HYDIN_VesB_CFA65-like_Ig"/>
</dbReference>
<gene>
    <name evidence="10" type="ORF">FNW17_04215</name>
</gene>
<keyword evidence="4" id="KW-0732">Signal</keyword>
<dbReference type="PANTHER" id="PTHR42535">
    <property type="entry name" value="OOKINETE PROTEIN, PUTATIVE-RELATED"/>
    <property type="match status" value="1"/>
</dbReference>
<feature type="domain" description="MAM" evidence="9">
    <location>
        <begin position="560"/>
        <end position="746"/>
    </location>
</feature>
<proteinExistence type="predicted"/>
<name>A0A553CR95_9FLAO</name>
<feature type="compositionally biased region" description="Basic and acidic residues" evidence="8">
    <location>
        <begin position="853"/>
        <end position="871"/>
    </location>
</feature>
<dbReference type="GO" id="GO:0005975">
    <property type="term" value="P:carbohydrate metabolic process"/>
    <property type="evidence" value="ECO:0007669"/>
    <property type="project" value="UniProtKB-ARBA"/>
</dbReference>
<dbReference type="SUPFAM" id="SSF49899">
    <property type="entry name" value="Concanavalin A-like lectins/glucanases"/>
    <property type="match status" value="1"/>
</dbReference>
<dbReference type="NCBIfam" id="NF012200">
    <property type="entry name" value="choice_anch_D"/>
    <property type="match status" value="2"/>
</dbReference>
<dbReference type="Proteomes" id="UP000318585">
    <property type="component" value="Unassembled WGS sequence"/>
</dbReference>
<dbReference type="Pfam" id="PF22544">
    <property type="entry name" value="HYDIN_VesB_CFA65-like_Ig"/>
    <property type="match status" value="2"/>
</dbReference>
<keyword evidence="5" id="KW-0969">Cilium</keyword>
<accession>A0A553CR95</accession>
<dbReference type="OrthoDB" id="2582440at2"/>
<evidence type="ECO:0000259" key="9">
    <source>
        <dbReference type="PROSITE" id="PS50060"/>
    </source>
</evidence>
<evidence type="ECO:0000256" key="4">
    <source>
        <dbReference type="ARBA" id="ARBA00022729"/>
    </source>
</evidence>
<dbReference type="GO" id="GO:0005737">
    <property type="term" value="C:cytoplasm"/>
    <property type="evidence" value="ECO:0007669"/>
    <property type="project" value="UniProtKB-SubCell"/>
</dbReference>
<feature type="region of interest" description="Disordered" evidence="8">
    <location>
        <begin position="216"/>
        <end position="235"/>
    </location>
</feature>
<dbReference type="Gene3D" id="2.60.40.10">
    <property type="entry name" value="Immunoglobulins"/>
    <property type="match status" value="2"/>
</dbReference>
<dbReference type="InterPro" id="IPR049304">
    <property type="entry name" value="Gly_rich_dom"/>
</dbReference>
<organism evidence="10 11">
    <name type="scientific">Flavobacterium franklandianum</name>
    <dbReference type="NCBI Taxonomy" id="2594430"/>
    <lineage>
        <taxon>Bacteria</taxon>
        <taxon>Pseudomonadati</taxon>
        <taxon>Bacteroidota</taxon>
        <taxon>Flavobacteriia</taxon>
        <taxon>Flavobacteriales</taxon>
        <taxon>Flavobacteriaceae</taxon>
        <taxon>Flavobacterium</taxon>
    </lineage>
</organism>
<evidence type="ECO:0000256" key="7">
    <source>
        <dbReference type="ARBA" id="ARBA00023273"/>
    </source>
</evidence>
<evidence type="ECO:0000256" key="2">
    <source>
        <dbReference type="ARBA" id="ARBA00004496"/>
    </source>
</evidence>
<dbReference type="SMART" id="SM00560">
    <property type="entry name" value="LamGL"/>
    <property type="match status" value="1"/>
</dbReference>
<dbReference type="InterPro" id="IPR013783">
    <property type="entry name" value="Ig-like_fold"/>
</dbReference>
<dbReference type="GO" id="GO:0005509">
    <property type="term" value="F:calcium ion binding"/>
    <property type="evidence" value="ECO:0007669"/>
    <property type="project" value="InterPro"/>
</dbReference>
<evidence type="ECO:0000256" key="3">
    <source>
        <dbReference type="ARBA" id="ARBA00022490"/>
    </source>
</evidence>
<dbReference type="Pfam" id="PF21722">
    <property type="entry name" value="Gly_rich_2"/>
    <property type="match status" value="1"/>
</dbReference>
<evidence type="ECO:0000256" key="6">
    <source>
        <dbReference type="ARBA" id="ARBA00023157"/>
    </source>
</evidence>
<dbReference type="InterPro" id="IPR028974">
    <property type="entry name" value="TSP_type-3_rpt"/>
</dbReference>
<keyword evidence="6" id="KW-1015">Disulfide bond</keyword>
<evidence type="ECO:0000313" key="10">
    <source>
        <dbReference type="EMBL" id="TRX22981.1"/>
    </source>
</evidence>
<comment type="caution">
    <text evidence="10">The sequence shown here is derived from an EMBL/GenBank/DDBJ whole genome shotgun (WGS) entry which is preliminary data.</text>
</comment>
<dbReference type="InterPro" id="IPR006558">
    <property type="entry name" value="LamG-like"/>
</dbReference>
<dbReference type="InterPro" id="IPR013320">
    <property type="entry name" value="ConA-like_dom_sf"/>
</dbReference>
<dbReference type="InterPro" id="IPR026444">
    <property type="entry name" value="Secre_tail"/>
</dbReference>
<dbReference type="InterPro" id="IPR000998">
    <property type="entry name" value="MAM_dom"/>
</dbReference>
<dbReference type="Pfam" id="PF13385">
    <property type="entry name" value="Laminin_G_3"/>
    <property type="match status" value="1"/>
</dbReference>
<keyword evidence="11" id="KW-1185">Reference proteome</keyword>
<dbReference type="Gene3D" id="2.60.120.200">
    <property type="match status" value="1"/>
</dbReference>
<dbReference type="RefSeq" id="WP_144070942.1">
    <property type="nucleotide sequence ID" value="NZ_VJZR01000002.1"/>
</dbReference>
<evidence type="ECO:0000256" key="8">
    <source>
        <dbReference type="SAM" id="MobiDB-lite"/>
    </source>
</evidence>
<keyword evidence="3" id="KW-0963">Cytoplasm</keyword>
<dbReference type="PROSITE" id="PS50060">
    <property type="entry name" value="MAM_2"/>
    <property type="match status" value="1"/>
</dbReference>
<evidence type="ECO:0000313" key="11">
    <source>
        <dbReference type="Proteomes" id="UP000318585"/>
    </source>
</evidence>
<dbReference type="NCBIfam" id="TIGR04183">
    <property type="entry name" value="Por_Secre_tail"/>
    <property type="match status" value="1"/>
</dbReference>
<keyword evidence="7" id="KW-0966">Cell projection</keyword>
<dbReference type="InterPro" id="IPR017868">
    <property type="entry name" value="Filamin/ABP280_repeat-like"/>
</dbReference>
<dbReference type="GO" id="GO:0004553">
    <property type="term" value="F:hydrolase activity, hydrolyzing O-glycosyl compounds"/>
    <property type="evidence" value="ECO:0007669"/>
    <property type="project" value="UniProtKB-ARBA"/>
</dbReference>
<dbReference type="SUPFAM" id="SSF103647">
    <property type="entry name" value="TSP type-3 repeat"/>
    <property type="match status" value="1"/>
</dbReference>
<sequence length="1831" mass="194116">MKTTNNIGIKKYLIYGCLFIANLGFSQTQTFTTSGTFIVPVGVTNVTVEAWGAGGAGGGCTTLNRSTGGGGGGGTYTKNTTITVTPGASITVTVGAGGTGVSAGNGNPGGTSTFASTVPVTAIGGNGGNVNGTTTPLNGLGATAATGITYTGGAGGVGNAVSGTSGTSGGGGGGAGSTGSGAAPTTGINAGIGGNGSGGNGAAGKASNGNGTAATALSGGGSGGRNDNTAAVRTGGNGFRGQVIITWIPPLEINIQGNTTTIVDGDTSPSLTDFTDFGSVDTSSGTTTKTFTIQNTGGTTLTIGTISFSGTNAANFTITTNPSATVTAGASTTFVVSFNPSALGLRTATISIVNDDADENPYDFSIQGTGTEQEINILGNATTIVDGDSTPSITDWTNFGSVDASLGTITKTFTVQNTGSNTLTIGTISISGTNASEFNITTNPSATLTSGASTTFVVTFDPSATGTRTATIAIANNDTDENPYNFNLEGTGTQTFFDSDGDGIYDNVDIDDDNDGILDVTEETNCKNANGYNVNYKFLDENFGTGSRTTINTTYDATTTYCYADGTAGTNTADCPTLSDTSMNDGEYTVGSSAQIASWAATYWYVGGDHTSGDTNGRMALFNASYTPGIFYTALITGALPNIPITYSFWVINLDRTDAPGIATRLRPNIKVEFRDINDVVLSTISTGAIAPTTNGNSAGDWYQFTSNLTLNVNAFKVIFINNETGGLGNDLALDDILITQTLCDRDGDGIADVFDLDADNDGIEDVIEAGLGNISNGKGKIDATWVDSNGNGLHDSAESTAALPALDSDGDGISNYIDLDSDNDSLFDVDESGAGNTNAATGFVNGDGDITGDGRGDGPETEAFRSKDTDGNGSSELYGDGILDIYDYGTGANQYGNLNQGTATANPATTFLLDTDSDGIPDYLDTTSNGSSFDIANTVLIYDYKTLDANNNGIIDGTTDIDKDGILDTFDTNTAYFGSPRDLNTKLFLDFDGRNDYGQSTAILGGLANASMMAWIDLNSAFSTDGIVVGQEKFQIRINSEKKLQAIVNSTTVTHNTALNVSQWYNVGVIYNGIDIKLYLNGVVVATQAATGAIATDTSLLTIGKDPSTNAKFFKGKIDEVRVFNVALTDSQLQRMVYQEIQDTDSKIRGAIIPKNIAQILVPTNTLPFTNLLRYYRMDVYKDDIIDDLTTSTTDLTGTKIYNHKNIFVQQAPMPFLTERTGNFATAVNSPTKEIRGLDIMDQDWSIVIVQHNITETSNNTDLGMIVNSGKTILMNNDTKIQNDWYLKLDGKIDLVEKSQLLQTTESDLSTTSSGSIERDQQGQNNLYNYNYWSSPVSPINTIANNTDYTVAEMLKDGTTSTPQNINWIAGYNGSATLPISLARYWLYTFDNYVNAYANWNKIVETTPIRVGQGFTLKGSGAEGTTQNYTFLGKPNNGLINSNTVLSEQLLLTGNPYPSALDAVAFINDNIGSIDGNLYFWEHYSTNYTHVLREYQGGYATLNLVGGVASGSIPSSVDVDFISGLGTPSKGAPNQYIPVGQGFFVTGKTGFGGTVVFNNNQRAFYKEDETGLSNIMFKTKATNKTNTIANPNNNYLIAKDTLKRIRLGFNANNNYHRQLLLGFMNEKATNKMDYGYDGNILDDFPNDMYFLNGENQLVIQGEGFFDVNACFPIGVKTALEGKVSFIVDALENFKPEQSIYIYDNLTDTYHDIRITKFEVDLPIGNYDTRFSLRFKDKTLKVNQYSLTEAIQIFHIQNGNYLEIKNKSIDFTIEKVTLYTILGQSISTCKIENQEQENIQIPIKTVRSGVYIAKLKTSVGEISKKVIVFDE</sequence>